<accession>A0A7W6CD76</accession>
<evidence type="ECO:0000313" key="5">
    <source>
        <dbReference type="Proteomes" id="UP000565286"/>
    </source>
</evidence>
<dbReference type="InterPro" id="IPR050385">
    <property type="entry name" value="Archaeal_FAD_synthase"/>
</dbReference>
<dbReference type="PANTHER" id="PTHR43793:SF1">
    <property type="entry name" value="FAD SYNTHASE"/>
    <property type="match status" value="1"/>
</dbReference>
<evidence type="ECO:0000313" key="4">
    <source>
        <dbReference type="EMBL" id="MBB3945061.1"/>
    </source>
</evidence>
<dbReference type="InterPro" id="IPR004821">
    <property type="entry name" value="Cyt_trans-like"/>
</dbReference>
<evidence type="ECO:0000256" key="1">
    <source>
        <dbReference type="ARBA" id="ARBA00022679"/>
    </source>
</evidence>
<keyword evidence="1 4" id="KW-0808">Transferase</keyword>
<dbReference type="RefSeq" id="WP_174152330.1">
    <property type="nucleotide sequence ID" value="NZ_JAAMCM010000005.1"/>
</dbReference>
<dbReference type="Pfam" id="PF01467">
    <property type="entry name" value="CTP_transf_like"/>
    <property type="match status" value="1"/>
</dbReference>
<comment type="caution">
    <text evidence="4">The sequence shown here is derived from an EMBL/GenBank/DDBJ whole genome shotgun (WGS) entry which is preliminary data.</text>
</comment>
<dbReference type="GO" id="GO:0047348">
    <property type="term" value="F:glycerol-3-phosphate cytidylyltransferase activity"/>
    <property type="evidence" value="ECO:0007669"/>
    <property type="project" value="UniProtKB-EC"/>
</dbReference>
<dbReference type="EMBL" id="JACIDV010000002">
    <property type="protein sequence ID" value="MBB3945061.1"/>
    <property type="molecule type" value="Genomic_DNA"/>
</dbReference>
<dbReference type="Gene3D" id="3.40.50.620">
    <property type="entry name" value="HUPs"/>
    <property type="match status" value="1"/>
</dbReference>
<keyword evidence="2 4" id="KW-0548">Nucleotidyltransferase</keyword>
<protein>
    <submittedName>
        <fullName evidence="4">Glycerol-3-phosphate cytidylyltransferase</fullName>
        <ecNumber evidence="4">2.7.7.39</ecNumber>
    </submittedName>
</protein>
<dbReference type="PANTHER" id="PTHR43793">
    <property type="entry name" value="FAD SYNTHASE"/>
    <property type="match status" value="1"/>
</dbReference>
<dbReference type="InterPro" id="IPR014729">
    <property type="entry name" value="Rossmann-like_a/b/a_fold"/>
</dbReference>
<gene>
    <name evidence="4" type="ORF">GGQ73_000986</name>
</gene>
<feature type="domain" description="Cytidyltransferase-like" evidence="3">
    <location>
        <begin position="5"/>
        <end position="100"/>
    </location>
</feature>
<proteinExistence type="predicted"/>
<dbReference type="SUPFAM" id="SSF52374">
    <property type="entry name" value="Nucleotidylyl transferase"/>
    <property type="match status" value="1"/>
</dbReference>
<dbReference type="AlphaFoldDB" id="A0A7W6CD76"/>
<dbReference type="Proteomes" id="UP000565286">
    <property type="component" value="Unassembled WGS sequence"/>
</dbReference>
<dbReference type="NCBIfam" id="TIGR00125">
    <property type="entry name" value="cyt_tran_rel"/>
    <property type="match status" value="1"/>
</dbReference>
<evidence type="ECO:0000256" key="2">
    <source>
        <dbReference type="ARBA" id="ARBA00022695"/>
    </source>
</evidence>
<keyword evidence="5" id="KW-1185">Reference proteome</keyword>
<evidence type="ECO:0000259" key="3">
    <source>
        <dbReference type="Pfam" id="PF01467"/>
    </source>
</evidence>
<sequence length="131" mass="15034">MKKIITFGTFDVLHIGHIRILQRARALGDYLVVGVSTDALNFSKKQKSPIYNENERLEIISAIIGVDEVFLEHSLELKEHYIREHGADVLVMGDDWAGRFDYLNHLCDVVYLPRTDGISTTSTLEEIRRYV</sequence>
<organism evidence="4 5">
    <name type="scientific">Rhizobium skierniewicense</name>
    <dbReference type="NCBI Taxonomy" id="984260"/>
    <lineage>
        <taxon>Bacteria</taxon>
        <taxon>Pseudomonadati</taxon>
        <taxon>Pseudomonadota</taxon>
        <taxon>Alphaproteobacteria</taxon>
        <taxon>Hyphomicrobiales</taxon>
        <taxon>Rhizobiaceae</taxon>
        <taxon>Rhizobium/Agrobacterium group</taxon>
        <taxon>Rhizobium</taxon>
    </lineage>
</organism>
<dbReference type="EC" id="2.7.7.39" evidence="4"/>
<reference evidence="4 5" key="1">
    <citation type="submission" date="2020-08" db="EMBL/GenBank/DDBJ databases">
        <title>Genomic Encyclopedia of Type Strains, Phase IV (KMG-IV): sequencing the most valuable type-strain genomes for metagenomic binning, comparative biology and taxonomic classification.</title>
        <authorList>
            <person name="Goeker M."/>
        </authorList>
    </citation>
    <scope>NUCLEOTIDE SEQUENCE [LARGE SCALE GENOMIC DNA]</scope>
    <source>
        <strain evidence="4 5">DSM 26438</strain>
    </source>
</reference>
<name>A0A7W6CD76_9HYPH</name>